<sequence>MLNVKPIFRIVIAVATLVSFQALADSQCGDFKVHWANDGLARINGAKPESQKITFLKAKDDYNNVKIEWRMATDQPGRWVGMEFIGRDGKAILNAQWLQASMNAPRQYATYDCVKVK</sequence>
<reference evidence="2 3" key="1">
    <citation type="submission" date="2018-09" db="EMBL/GenBank/DDBJ databases">
        <authorList>
            <person name="Le Fleche-Mateos A."/>
        </authorList>
    </citation>
    <scope>NUCLEOTIDE SEQUENCE [LARGE SCALE GENOMIC DNA]</scope>
    <source>
        <strain evidence="2 3">DSM 27399</strain>
    </source>
</reference>
<evidence type="ECO:0000313" key="2">
    <source>
        <dbReference type="EMBL" id="RJT45655.1"/>
    </source>
</evidence>
<feature type="signal peptide" evidence="1">
    <location>
        <begin position="1"/>
        <end position="24"/>
    </location>
</feature>
<dbReference type="OrthoDB" id="6630722at2"/>
<feature type="chain" id="PRO_5019464481" evidence="1">
    <location>
        <begin position="25"/>
        <end position="117"/>
    </location>
</feature>
<keyword evidence="1" id="KW-0732">Signal</keyword>
<evidence type="ECO:0000256" key="1">
    <source>
        <dbReference type="SAM" id="SignalP"/>
    </source>
</evidence>
<dbReference type="Proteomes" id="UP000284908">
    <property type="component" value="Unassembled WGS sequence"/>
</dbReference>
<gene>
    <name evidence="2" type="ORF">D6C13_05895</name>
</gene>
<name>A0A419NBT4_9GAMM</name>
<organism evidence="2 3">
    <name type="scientific">Rahnella woolbedingensis</name>
    <dbReference type="NCBI Taxonomy" id="1510574"/>
    <lineage>
        <taxon>Bacteria</taxon>
        <taxon>Pseudomonadati</taxon>
        <taxon>Pseudomonadota</taxon>
        <taxon>Gammaproteobacteria</taxon>
        <taxon>Enterobacterales</taxon>
        <taxon>Yersiniaceae</taxon>
        <taxon>Rahnella</taxon>
    </lineage>
</organism>
<accession>A0A419NBT4</accession>
<comment type="caution">
    <text evidence="2">The sequence shown here is derived from an EMBL/GenBank/DDBJ whole genome shotgun (WGS) entry which is preliminary data.</text>
</comment>
<dbReference type="AlphaFoldDB" id="A0A419NBT4"/>
<keyword evidence="3" id="KW-1185">Reference proteome</keyword>
<proteinExistence type="predicted"/>
<dbReference type="EMBL" id="RAHH01000006">
    <property type="protein sequence ID" value="RJT45655.1"/>
    <property type="molecule type" value="Genomic_DNA"/>
</dbReference>
<protein>
    <submittedName>
        <fullName evidence="2">Uncharacterized protein</fullName>
    </submittedName>
</protein>
<evidence type="ECO:0000313" key="3">
    <source>
        <dbReference type="Proteomes" id="UP000284908"/>
    </source>
</evidence>